<dbReference type="AlphaFoldDB" id="A0A9W7D6C4"/>
<organism evidence="1 2">
    <name type="scientific">Phytophthora fragariaefolia</name>
    <dbReference type="NCBI Taxonomy" id="1490495"/>
    <lineage>
        <taxon>Eukaryota</taxon>
        <taxon>Sar</taxon>
        <taxon>Stramenopiles</taxon>
        <taxon>Oomycota</taxon>
        <taxon>Peronosporomycetes</taxon>
        <taxon>Peronosporales</taxon>
        <taxon>Peronosporaceae</taxon>
        <taxon>Phytophthora</taxon>
    </lineage>
</organism>
<dbReference type="Proteomes" id="UP001165121">
    <property type="component" value="Unassembled WGS sequence"/>
</dbReference>
<gene>
    <name evidence="1" type="ORF">Pfra01_002649400</name>
</gene>
<reference evidence="1" key="1">
    <citation type="submission" date="2023-04" db="EMBL/GenBank/DDBJ databases">
        <title>Phytophthora fragariaefolia NBRC 109709.</title>
        <authorList>
            <person name="Ichikawa N."/>
            <person name="Sato H."/>
            <person name="Tonouchi N."/>
        </authorList>
    </citation>
    <scope>NUCLEOTIDE SEQUENCE</scope>
    <source>
        <strain evidence="1">NBRC 109709</strain>
    </source>
</reference>
<evidence type="ECO:0000313" key="2">
    <source>
        <dbReference type="Proteomes" id="UP001165121"/>
    </source>
</evidence>
<keyword evidence="2" id="KW-1185">Reference proteome</keyword>
<sequence>MPPLPNVLDAIKLKQNIDLLAYWPDYGYATFDQLDAMASLAEAQQRFSLVLRTTLWIDKVEWCMGDLRAPFGDTSWFYATQGWFSDGCSIVDAWKASDEANFYRFCSNNGHVHVVGASPTGMCAVYAIGIAAELLGITGWNSSSVVEDFISNCASRGRPISPSGLTYGELRHYVKFVNGRNTTGGQISMSTLDQNLLGGVNGKLAGQRLRVIHLSEGGYICAAFNSMGVSHCIAIRVACGEKYVYDEENDSAALGAYDLDWIYGISFLRRVVLHLK</sequence>
<evidence type="ECO:0000313" key="1">
    <source>
        <dbReference type="EMBL" id="GMF60919.1"/>
    </source>
</evidence>
<proteinExistence type="predicted"/>
<dbReference type="OrthoDB" id="133376at2759"/>
<comment type="caution">
    <text evidence="1">The sequence shown here is derived from an EMBL/GenBank/DDBJ whole genome shotgun (WGS) entry which is preliminary data.</text>
</comment>
<dbReference type="EMBL" id="BSXT01005569">
    <property type="protein sequence ID" value="GMF60919.1"/>
    <property type="molecule type" value="Genomic_DNA"/>
</dbReference>
<protein>
    <submittedName>
        <fullName evidence="1">Unnamed protein product</fullName>
    </submittedName>
</protein>
<accession>A0A9W7D6C4</accession>
<name>A0A9W7D6C4_9STRA</name>